<evidence type="ECO:0000256" key="1">
    <source>
        <dbReference type="ARBA" id="ARBA00004141"/>
    </source>
</evidence>
<dbReference type="InterPro" id="IPR002645">
    <property type="entry name" value="STAS_dom"/>
</dbReference>
<feature type="transmembrane region" description="Helical" evidence="5">
    <location>
        <begin position="256"/>
        <end position="276"/>
    </location>
</feature>
<evidence type="ECO:0000256" key="4">
    <source>
        <dbReference type="ARBA" id="ARBA00023136"/>
    </source>
</evidence>
<reference evidence="7 8" key="1">
    <citation type="submission" date="2024-12" db="EMBL/GenBank/DDBJ databases">
        <title>Forecasting of Potato common scab and diversities of Pathogenic streptomyces spp. in china.</title>
        <authorList>
            <person name="Handique U."/>
            <person name="Wu J."/>
        </authorList>
    </citation>
    <scope>NUCLEOTIDE SEQUENCE [LARGE SCALE GENOMIC DNA]</scope>
    <source>
        <strain evidence="7 8">ZRIMU1530</strain>
    </source>
</reference>
<keyword evidence="2 5" id="KW-0812">Transmembrane</keyword>
<feature type="transmembrane region" description="Helical" evidence="5">
    <location>
        <begin position="107"/>
        <end position="124"/>
    </location>
</feature>
<name>A0ABW9HMP2_9ACTN</name>
<evidence type="ECO:0000256" key="2">
    <source>
        <dbReference type="ARBA" id="ARBA00022692"/>
    </source>
</evidence>
<dbReference type="PROSITE" id="PS50801">
    <property type="entry name" value="STAS"/>
    <property type="match status" value="1"/>
</dbReference>
<protein>
    <submittedName>
        <fullName evidence="7">SulP family inorganic anion transporter</fullName>
    </submittedName>
</protein>
<dbReference type="Gene3D" id="3.30.750.24">
    <property type="entry name" value="STAS domain"/>
    <property type="match status" value="1"/>
</dbReference>
<feature type="transmembrane region" description="Helical" evidence="5">
    <location>
        <begin position="49"/>
        <end position="72"/>
    </location>
</feature>
<feature type="transmembrane region" description="Helical" evidence="5">
    <location>
        <begin position="185"/>
        <end position="203"/>
    </location>
</feature>
<feature type="transmembrane region" description="Helical" evidence="5">
    <location>
        <begin position="356"/>
        <end position="375"/>
    </location>
</feature>
<dbReference type="EMBL" id="JBJVNI010000005">
    <property type="protein sequence ID" value="MFM9609335.1"/>
    <property type="molecule type" value="Genomic_DNA"/>
</dbReference>
<dbReference type="Pfam" id="PF00916">
    <property type="entry name" value="Sulfate_transp"/>
    <property type="match status" value="1"/>
</dbReference>
<feature type="transmembrane region" description="Helical" evidence="5">
    <location>
        <begin position="79"/>
        <end position="101"/>
    </location>
</feature>
<organism evidence="7 8">
    <name type="scientific">Streptomyces niveiscabiei</name>
    <dbReference type="NCBI Taxonomy" id="164115"/>
    <lineage>
        <taxon>Bacteria</taxon>
        <taxon>Bacillati</taxon>
        <taxon>Actinomycetota</taxon>
        <taxon>Actinomycetes</taxon>
        <taxon>Kitasatosporales</taxon>
        <taxon>Streptomycetaceae</taxon>
        <taxon>Streptomyces</taxon>
    </lineage>
</organism>
<keyword evidence="4 5" id="KW-0472">Membrane</keyword>
<evidence type="ECO:0000256" key="5">
    <source>
        <dbReference type="SAM" id="Phobius"/>
    </source>
</evidence>
<proteinExistence type="predicted"/>
<comment type="caution">
    <text evidence="7">The sequence shown here is derived from an EMBL/GenBank/DDBJ whole genome shotgun (WGS) entry which is preliminary data.</text>
</comment>
<dbReference type="Proteomes" id="UP001631957">
    <property type="component" value="Unassembled WGS sequence"/>
</dbReference>
<sequence>MPKDTRAPRWHRLAPGLVTLRGYRRTWLTGDLLAGVTVAAYLVPQVMAYAGVAGLAPVAGLWAILPALALYAVFGSSRLLSVGPESTTALMTATVVAPLAAGDPGRYASLAAALAVTVGLLCLAARAVRLGFLADLLSRPVLVGYLTGVALIMMVDQLPKLTGVRTSGEEFLPQVWSFVRHVPDVHPATAVLSAVALALLLLAARSPRPVPGPLLAVVLSTAAVAVFGLDERYGLKVIGEVPSGLPSVALPDLGELPHLVLPALGVLLVAYTDFVLTARAFSDGPGIDADQEFLALGAANLGAGVLHGFPVSSSASRTALAASARARSQAYALVAGAVVLAVLLFLSPLLTRMPSAVLGALVVYAATRMIDLAGFRRLASFRRRELLLALGCLAGVLALDILYGVIVAVGLSVAELLSRVARPHDAVEGLVPGVAGMHDVDDFPQARTVPGLLVYRYDSPLFFANAEDFRRRALAAVDEQTAPVRWFVLNTEANVEVDITALDAVDELRRELGRRGVVFALARVKQDLLADLRAYGLVESVGEERIFPTLPTAVAAYRAWEARQ</sequence>
<dbReference type="InterPro" id="IPR001902">
    <property type="entry name" value="SLC26A/SulP_fam"/>
</dbReference>
<accession>A0ABW9HMP2</accession>
<dbReference type="RefSeq" id="WP_409121179.1">
    <property type="nucleotide sequence ID" value="NZ_JBJVNI010000005.1"/>
</dbReference>
<feature type="transmembrane region" description="Helical" evidence="5">
    <location>
        <begin position="136"/>
        <end position="155"/>
    </location>
</feature>
<keyword evidence="3 5" id="KW-1133">Transmembrane helix</keyword>
<gene>
    <name evidence="7" type="ORF">ACKI18_11495</name>
</gene>
<dbReference type="NCBIfam" id="TIGR00815">
    <property type="entry name" value="sulP"/>
    <property type="match status" value="1"/>
</dbReference>
<dbReference type="InterPro" id="IPR011547">
    <property type="entry name" value="SLC26A/SulP_dom"/>
</dbReference>
<keyword evidence="8" id="KW-1185">Reference proteome</keyword>
<feature type="transmembrane region" description="Helical" evidence="5">
    <location>
        <begin position="210"/>
        <end position="229"/>
    </location>
</feature>
<evidence type="ECO:0000259" key="6">
    <source>
        <dbReference type="PROSITE" id="PS50801"/>
    </source>
</evidence>
<evidence type="ECO:0000313" key="8">
    <source>
        <dbReference type="Proteomes" id="UP001631957"/>
    </source>
</evidence>
<evidence type="ECO:0000313" key="7">
    <source>
        <dbReference type="EMBL" id="MFM9609335.1"/>
    </source>
</evidence>
<feature type="transmembrane region" description="Helical" evidence="5">
    <location>
        <begin position="387"/>
        <end position="414"/>
    </location>
</feature>
<evidence type="ECO:0000256" key="3">
    <source>
        <dbReference type="ARBA" id="ARBA00022989"/>
    </source>
</evidence>
<dbReference type="InterPro" id="IPR036513">
    <property type="entry name" value="STAS_dom_sf"/>
</dbReference>
<dbReference type="Pfam" id="PF01740">
    <property type="entry name" value="STAS"/>
    <property type="match status" value="1"/>
</dbReference>
<dbReference type="SUPFAM" id="SSF52091">
    <property type="entry name" value="SpoIIaa-like"/>
    <property type="match status" value="1"/>
</dbReference>
<comment type="subcellular location">
    <subcellularLocation>
        <location evidence="1">Membrane</location>
        <topology evidence="1">Multi-pass membrane protein</topology>
    </subcellularLocation>
</comment>
<dbReference type="PANTHER" id="PTHR11814">
    <property type="entry name" value="SULFATE TRANSPORTER"/>
    <property type="match status" value="1"/>
</dbReference>
<dbReference type="CDD" id="cd07042">
    <property type="entry name" value="STAS_SulP_like_sulfate_transporter"/>
    <property type="match status" value="1"/>
</dbReference>
<feature type="transmembrane region" description="Helical" evidence="5">
    <location>
        <begin position="330"/>
        <end position="350"/>
    </location>
</feature>
<feature type="transmembrane region" description="Helical" evidence="5">
    <location>
        <begin position="26"/>
        <end position="43"/>
    </location>
</feature>
<feature type="domain" description="STAS" evidence="6">
    <location>
        <begin position="442"/>
        <end position="557"/>
    </location>
</feature>